<reference evidence="1" key="1">
    <citation type="submission" date="2022-10" db="EMBL/GenBank/DDBJ databases">
        <title>The WGS of Solirubrobacter sp. CPCC 204708.</title>
        <authorList>
            <person name="Jiang Z."/>
        </authorList>
    </citation>
    <scope>NUCLEOTIDE SEQUENCE</scope>
    <source>
        <strain evidence="1">CPCC 204708</strain>
    </source>
</reference>
<evidence type="ECO:0008006" key="3">
    <source>
        <dbReference type="Google" id="ProtNLM"/>
    </source>
</evidence>
<comment type="caution">
    <text evidence="1">The sequence shown here is derived from an EMBL/GenBank/DDBJ whole genome shotgun (WGS) entry which is preliminary data.</text>
</comment>
<organism evidence="1 2">
    <name type="scientific">Solirubrobacter deserti</name>
    <dbReference type="NCBI Taxonomy" id="2282478"/>
    <lineage>
        <taxon>Bacteria</taxon>
        <taxon>Bacillati</taxon>
        <taxon>Actinomycetota</taxon>
        <taxon>Thermoleophilia</taxon>
        <taxon>Solirubrobacterales</taxon>
        <taxon>Solirubrobacteraceae</taxon>
        <taxon>Solirubrobacter</taxon>
    </lineage>
</organism>
<name>A0ABT4RLL3_9ACTN</name>
<accession>A0ABT4RLL3</accession>
<dbReference type="Proteomes" id="UP001147700">
    <property type="component" value="Unassembled WGS sequence"/>
</dbReference>
<sequence>MSLLVLVAAGILGVVVIARPDDKPTYASRFSAAGFGIAVVGSIERARGQRRFEVIVTEGVCSKFDRFRARRTTRTVTVWAQMRDQILPPGHGCPALGFERQMTLTLAEPTGNRALIIYHGPYDFRRVIIPPRGRAAVRGLVLPIRLDRRQPPPLVYSGPACDAVARYLRDVRRSEWC</sequence>
<proteinExistence type="predicted"/>
<dbReference type="EMBL" id="JAPCID010000026">
    <property type="protein sequence ID" value="MDA0139443.1"/>
    <property type="molecule type" value="Genomic_DNA"/>
</dbReference>
<dbReference type="RefSeq" id="WP_202954317.1">
    <property type="nucleotide sequence ID" value="NZ_JAPCID010000026.1"/>
</dbReference>
<keyword evidence="2" id="KW-1185">Reference proteome</keyword>
<protein>
    <recommendedName>
        <fullName evidence="3">DUF3592 domain-containing protein</fullName>
    </recommendedName>
</protein>
<evidence type="ECO:0000313" key="2">
    <source>
        <dbReference type="Proteomes" id="UP001147700"/>
    </source>
</evidence>
<evidence type="ECO:0000313" key="1">
    <source>
        <dbReference type="EMBL" id="MDA0139443.1"/>
    </source>
</evidence>
<gene>
    <name evidence="1" type="ORF">OJ962_18210</name>
</gene>